<dbReference type="PANTHER" id="PTHR43796:SF2">
    <property type="entry name" value="CARBOXYNORSPERMIDINE SYNTHASE"/>
    <property type="match status" value="1"/>
</dbReference>
<dbReference type="Gene3D" id="3.40.50.720">
    <property type="entry name" value="NAD(P)-binding Rossmann-like Domain"/>
    <property type="match status" value="1"/>
</dbReference>
<accession>A0AAC9PQB2</accession>
<keyword evidence="3" id="KW-1185">Reference proteome</keyword>
<dbReference type="EMBL" id="CP016076">
    <property type="protein sequence ID" value="APU12757.1"/>
    <property type="molecule type" value="Genomic_DNA"/>
</dbReference>
<evidence type="ECO:0000259" key="1">
    <source>
        <dbReference type="Pfam" id="PF03435"/>
    </source>
</evidence>
<protein>
    <submittedName>
        <fullName evidence="2">Saccharopine dehydrogenase</fullName>
    </submittedName>
</protein>
<organism evidence="2 3">
    <name type="scientific">Actinoalloteichus fjordicus</name>
    <dbReference type="NCBI Taxonomy" id="1612552"/>
    <lineage>
        <taxon>Bacteria</taxon>
        <taxon>Bacillati</taxon>
        <taxon>Actinomycetota</taxon>
        <taxon>Actinomycetes</taxon>
        <taxon>Pseudonocardiales</taxon>
        <taxon>Pseudonocardiaceae</taxon>
        <taxon>Actinoalloteichus</taxon>
    </lineage>
</organism>
<evidence type="ECO:0000313" key="3">
    <source>
        <dbReference type="Proteomes" id="UP000185511"/>
    </source>
</evidence>
<dbReference type="SUPFAM" id="SSF51735">
    <property type="entry name" value="NAD(P)-binding Rossmann-fold domains"/>
    <property type="match status" value="1"/>
</dbReference>
<dbReference type="InterPro" id="IPR005097">
    <property type="entry name" value="Sacchrp_dh_NADP-bd"/>
</dbReference>
<dbReference type="Proteomes" id="UP000185511">
    <property type="component" value="Chromosome"/>
</dbReference>
<dbReference type="InterPro" id="IPR036291">
    <property type="entry name" value="NAD(P)-bd_dom_sf"/>
</dbReference>
<dbReference type="PANTHER" id="PTHR43796">
    <property type="entry name" value="CARBOXYNORSPERMIDINE SYNTHASE"/>
    <property type="match status" value="1"/>
</dbReference>
<name>A0AAC9PQB2_9PSEU</name>
<dbReference type="Pfam" id="PF03435">
    <property type="entry name" value="Sacchrp_dh_NADP"/>
    <property type="match status" value="1"/>
</dbReference>
<feature type="domain" description="Saccharopine dehydrogenase NADP binding" evidence="1">
    <location>
        <begin position="4"/>
        <end position="123"/>
    </location>
</feature>
<sequence length="338" mass="35331">MKVVVAGGTGVLGQRICSEVRSVSPDAELLIGTRRVGGAAGLARDLGPPARSVPLDVRDPASIRRVADGADVVIVAVAQDAPLVQQVCLDLGVHSVDVGVGADVAEQVRAMDRQAVDAGLAAVAMAGLFPGLSGLLVREVVGGLDTIESVDVFFRQHTNARVGRAGTTDMLRIVSTPVRRGTSVVRGFLRGSHAEPGSRLIEHPERSIMTSALGPARVDYWTRWNSRTFDAVVATLVAVRALPRFASQIARLTRHDPDIPENVELRVLGRGALAGRPAEQVVTLSALSDYGATAGVAVALSMLAVRRKITGAGVPFALTTLDEVLAAMRDGLVTVRGG</sequence>
<dbReference type="AlphaFoldDB" id="A0AAC9PQB2"/>
<dbReference type="KEGG" id="acad:UA74_03380"/>
<gene>
    <name evidence="2" type="ORF">UA74_03380</name>
</gene>
<evidence type="ECO:0000313" key="2">
    <source>
        <dbReference type="EMBL" id="APU12757.1"/>
    </source>
</evidence>
<reference evidence="3" key="1">
    <citation type="submission" date="2016-06" db="EMBL/GenBank/DDBJ databases">
        <title>Complete genome sequence of Actinoalloteichus fjordicus DSM 46855 (=ADI127-17), type strain of the new species Actinoalloteichus fjordicus.</title>
        <authorList>
            <person name="Ruckert C."/>
            <person name="Nouioui I."/>
            <person name="Willmese J."/>
            <person name="van Wezel G."/>
            <person name="Klenk H.-P."/>
            <person name="Kalinowski J."/>
            <person name="Zotchev S.B."/>
        </authorList>
    </citation>
    <scope>NUCLEOTIDE SEQUENCE [LARGE SCALE GENOMIC DNA]</scope>
    <source>
        <strain evidence="3">ADI127-7</strain>
    </source>
</reference>
<proteinExistence type="predicted"/>